<dbReference type="PATRIC" id="fig|476652.3.peg.3230"/>
<sequence>MMFGLIILLIIAYFIYKESHSGEWFGGHPAHTRNPLDILDERYARGEISREEYFERKAGLSGRKQTVSLEKTNQE</sequence>
<evidence type="ECO:0000313" key="2">
    <source>
        <dbReference type="EMBL" id="KLU65104.1"/>
    </source>
</evidence>
<dbReference type="Pfam" id="PF09851">
    <property type="entry name" value="SHOCT"/>
    <property type="match status" value="1"/>
</dbReference>
<evidence type="ECO:0000313" key="3">
    <source>
        <dbReference type="Proteomes" id="UP000036356"/>
    </source>
</evidence>
<dbReference type="AlphaFoldDB" id="A0A0J1FNN2"/>
<gene>
    <name evidence="2" type="ORF">DEAC_c30710</name>
</gene>
<organism evidence="2 3">
    <name type="scientific">Desulfosporosinus acididurans</name>
    <dbReference type="NCBI Taxonomy" id="476652"/>
    <lineage>
        <taxon>Bacteria</taxon>
        <taxon>Bacillati</taxon>
        <taxon>Bacillota</taxon>
        <taxon>Clostridia</taxon>
        <taxon>Eubacteriales</taxon>
        <taxon>Desulfitobacteriaceae</taxon>
        <taxon>Desulfosporosinus</taxon>
    </lineage>
</organism>
<proteinExistence type="predicted"/>
<feature type="domain" description="SHOCT" evidence="1">
    <location>
        <begin position="35"/>
        <end position="58"/>
    </location>
</feature>
<dbReference type="InterPro" id="IPR018649">
    <property type="entry name" value="SHOCT"/>
</dbReference>
<protein>
    <recommendedName>
        <fullName evidence="1">SHOCT domain-containing protein</fullName>
    </recommendedName>
</protein>
<name>A0A0J1FNN2_9FIRM</name>
<comment type="caution">
    <text evidence="2">The sequence shown here is derived from an EMBL/GenBank/DDBJ whole genome shotgun (WGS) entry which is preliminary data.</text>
</comment>
<dbReference type="EMBL" id="LDZY01000010">
    <property type="protein sequence ID" value="KLU65104.1"/>
    <property type="molecule type" value="Genomic_DNA"/>
</dbReference>
<reference evidence="2 3" key="1">
    <citation type="submission" date="2015-06" db="EMBL/GenBank/DDBJ databases">
        <title>Draft genome of the moderately acidophilic sulfate reducer Candidatus Desulfosporosinus acididurans strain M1.</title>
        <authorList>
            <person name="Poehlein A."/>
            <person name="Petzsch P."/>
            <person name="Johnson B.D."/>
            <person name="Schloemann M."/>
            <person name="Daniel R."/>
            <person name="Muehling M."/>
        </authorList>
    </citation>
    <scope>NUCLEOTIDE SEQUENCE [LARGE SCALE GENOMIC DNA]</scope>
    <source>
        <strain evidence="2 3">M1</strain>
    </source>
</reference>
<keyword evidence="3" id="KW-1185">Reference proteome</keyword>
<evidence type="ECO:0000259" key="1">
    <source>
        <dbReference type="Pfam" id="PF09851"/>
    </source>
</evidence>
<dbReference type="Proteomes" id="UP000036356">
    <property type="component" value="Unassembled WGS sequence"/>
</dbReference>
<accession>A0A0J1FNN2</accession>